<dbReference type="Gene3D" id="3.60.40.10">
    <property type="entry name" value="PPM-type phosphatase domain"/>
    <property type="match status" value="1"/>
</dbReference>
<dbReference type="eggNOG" id="COG2208">
    <property type="taxonomic scope" value="Bacteria"/>
</dbReference>
<name>H9UHP8_SPIAZ</name>
<evidence type="ECO:0000313" key="4">
    <source>
        <dbReference type="Proteomes" id="UP000007383"/>
    </source>
</evidence>
<dbReference type="SMART" id="SM00331">
    <property type="entry name" value="PP2C_SIG"/>
    <property type="match status" value="1"/>
</dbReference>
<dbReference type="PANTHER" id="PTHR43156:SF2">
    <property type="entry name" value="STAGE II SPORULATION PROTEIN E"/>
    <property type="match status" value="1"/>
</dbReference>
<gene>
    <name evidence="3" type="ordered locus">Spiaf_0952</name>
</gene>
<feature type="domain" description="PPM-type phosphatase" evidence="2">
    <location>
        <begin position="169"/>
        <end position="394"/>
    </location>
</feature>
<evidence type="ECO:0000313" key="3">
    <source>
        <dbReference type="EMBL" id="AFG37041.1"/>
    </source>
</evidence>
<protein>
    <submittedName>
        <fullName evidence="3">Serine phosphatase RsbU, regulator of sigma subunit</fullName>
    </submittedName>
</protein>
<reference evidence="4" key="1">
    <citation type="journal article" date="2013" name="Stand. Genomic Sci.">
        <title>Complete genome sequence of the halophilic bacterium Spirochaeta africana type strain (Z-7692(T)) from the alkaline Lake Magadi in the East African Rift.</title>
        <authorList>
            <person name="Liolos K."/>
            <person name="Abt B."/>
            <person name="Scheuner C."/>
            <person name="Teshima H."/>
            <person name="Held B."/>
            <person name="Lapidus A."/>
            <person name="Nolan M."/>
            <person name="Lucas S."/>
            <person name="Deshpande S."/>
            <person name="Cheng J.F."/>
            <person name="Tapia R."/>
            <person name="Goodwin L.A."/>
            <person name="Pitluck S."/>
            <person name="Pagani I."/>
            <person name="Ivanova N."/>
            <person name="Mavromatis K."/>
            <person name="Mikhailova N."/>
            <person name="Huntemann M."/>
            <person name="Pati A."/>
            <person name="Chen A."/>
            <person name="Palaniappan K."/>
            <person name="Land M."/>
            <person name="Rohde M."/>
            <person name="Tindall B.J."/>
            <person name="Detter J.C."/>
            <person name="Goker M."/>
            <person name="Bristow J."/>
            <person name="Eisen J.A."/>
            <person name="Markowitz V."/>
            <person name="Hugenholtz P."/>
            <person name="Woyke T."/>
            <person name="Klenk H.P."/>
            <person name="Kyrpides N.C."/>
        </authorList>
    </citation>
    <scope>NUCLEOTIDE SEQUENCE</scope>
    <source>
        <strain evidence="4">ATCC 700263 / DSM 8902 / Z-7692</strain>
    </source>
</reference>
<dbReference type="PANTHER" id="PTHR43156">
    <property type="entry name" value="STAGE II SPORULATION PROTEIN E-RELATED"/>
    <property type="match status" value="1"/>
</dbReference>
<dbReference type="Proteomes" id="UP000007383">
    <property type="component" value="Chromosome"/>
</dbReference>
<dbReference type="RefSeq" id="WP_014455036.1">
    <property type="nucleotide sequence ID" value="NC_017098.1"/>
</dbReference>
<dbReference type="AlphaFoldDB" id="H9UHP8"/>
<dbReference type="STRING" id="889378.Spiaf_0952"/>
<dbReference type="HOGENOM" id="CLU_707757_0_0_12"/>
<dbReference type="KEGG" id="sfc:Spiaf_0952"/>
<dbReference type="GO" id="GO:0016791">
    <property type="term" value="F:phosphatase activity"/>
    <property type="evidence" value="ECO:0007669"/>
    <property type="project" value="TreeGrafter"/>
</dbReference>
<dbReference type="InterPro" id="IPR001932">
    <property type="entry name" value="PPM-type_phosphatase-like_dom"/>
</dbReference>
<dbReference type="SUPFAM" id="SSF81606">
    <property type="entry name" value="PP2C-like"/>
    <property type="match status" value="1"/>
</dbReference>
<organism evidence="3 4">
    <name type="scientific">Spirochaeta africana (strain ATCC 700263 / DSM 8902 / Z-7692)</name>
    <dbReference type="NCBI Taxonomy" id="889378"/>
    <lineage>
        <taxon>Bacteria</taxon>
        <taxon>Pseudomonadati</taxon>
        <taxon>Spirochaetota</taxon>
        <taxon>Spirochaetia</taxon>
        <taxon>Spirochaetales</taxon>
        <taxon>Spirochaetaceae</taxon>
        <taxon>Spirochaeta</taxon>
    </lineage>
</organism>
<sequence length="401" mass="43910">MDDRQVTDILHKEYALTQVGAIAQFVSPLSTYSGLDEAREVFAEDEDLAAIPIENDDGRVFAVVTRDQIMAQSGSLLGALTHGSLQKCLSTEVIRIQARENVDRIIEDLFVKQDKTVSGTLLVYKNSRDFLGVVSFQNLVRHSAQLRARALDRARQIQEFLITSGTYPDPPFAAELLIRMAHEVGGDFFQLLKLSESGYLCAGFDVSGKNISASLSTSIIASCLATLQHTKRLSAMSPAQIAGILHTLVDKMTPVGVFVAAGMVFIDLERRELIIGNMGFSTIYIHQYSADAAKWKRVPSKMAPLGIPGDAGSEFRFARVGIDEGASVFMFSDGLTDIRNEDGVMYEDERIEAFLAEHGTKPAREFVELLEQEVVRFIGKAPQADDVTAIMLNIPAASAAE</sequence>
<dbReference type="InterPro" id="IPR052016">
    <property type="entry name" value="Bact_Sigma-Reg"/>
</dbReference>
<evidence type="ECO:0000256" key="1">
    <source>
        <dbReference type="ARBA" id="ARBA00022801"/>
    </source>
</evidence>
<accession>H9UHP8</accession>
<dbReference type="Pfam" id="PF07228">
    <property type="entry name" value="SpoIIE"/>
    <property type="match status" value="1"/>
</dbReference>
<dbReference type="PATRIC" id="fig|889378.3.peg.954"/>
<keyword evidence="1" id="KW-0378">Hydrolase</keyword>
<keyword evidence="4" id="KW-1185">Reference proteome</keyword>
<dbReference type="OrthoDB" id="356209at2"/>
<dbReference type="InterPro" id="IPR036457">
    <property type="entry name" value="PPM-type-like_dom_sf"/>
</dbReference>
<evidence type="ECO:0000259" key="2">
    <source>
        <dbReference type="SMART" id="SM00331"/>
    </source>
</evidence>
<proteinExistence type="predicted"/>
<dbReference type="EMBL" id="CP003282">
    <property type="protein sequence ID" value="AFG37041.1"/>
    <property type="molecule type" value="Genomic_DNA"/>
</dbReference>